<keyword evidence="7 12" id="KW-0573">Peptidoglycan synthesis</keyword>
<dbReference type="EC" id="2.5.1.7" evidence="12"/>
<feature type="active site" description="Proton donor" evidence="12">
    <location>
        <position position="116"/>
    </location>
</feature>
<comment type="caution">
    <text evidence="12">Lacks conserved residue(s) required for the propagation of feature annotation.</text>
</comment>
<dbReference type="GO" id="GO:0051301">
    <property type="term" value="P:cell division"/>
    <property type="evidence" value="ECO:0007669"/>
    <property type="project" value="UniProtKB-KW"/>
</dbReference>
<gene>
    <name evidence="12 14" type="primary">murA</name>
    <name evidence="14" type="ORF">H9872_01010</name>
</gene>
<evidence type="ECO:0000256" key="8">
    <source>
        <dbReference type="ARBA" id="ARBA00023306"/>
    </source>
</evidence>
<dbReference type="InterPro" id="IPR050068">
    <property type="entry name" value="MurA_subfamily"/>
</dbReference>
<dbReference type="GO" id="GO:0008360">
    <property type="term" value="P:regulation of cell shape"/>
    <property type="evidence" value="ECO:0007669"/>
    <property type="project" value="UniProtKB-KW"/>
</dbReference>
<evidence type="ECO:0000313" key="15">
    <source>
        <dbReference type="Proteomes" id="UP000824229"/>
    </source>
</evidence>
<keyword evidence="8 12" id="KW-0131">Cell cycle</keyword>
<feature type="modified residue" description="2-(S-cysteinyl)pyruvic acid O-phosphothioketal" evidence="12">
    <location>
        <position position="116"/>
    </location>
</feature>
<feature type="binding site" evidence="12">
    <location>
        <begin position="121"/>
        <end position="125"/>
    </location>
    <ligand>
        <name>UDP-N-acetyl-alpha-D-glucosamine</name>
        <dbReference type="ChEBI" id="CHEBI:57705"/>
    </ligand>
</feature>
<feature type="binding site" evidence="12">
    <location>
        <position position="326"/>
    </location>
    <ligand>
        <name>UDP-N-acetyl-alpha-D-glucosamine</name>
        <dbReference type="ChEBI" id="CHEBI:57705"/>
    </ligand>
</feature>
<feature type="binding site" evidence="12">
    <location>
        <position position="304"/>
    </location>
    <ligand>
        <name>UDP-N-acetyl-alpha-D-glucosamine</name>
        <dbReference type="ChEBI" id="CHEBI:57705"/>
    </ligand>
</feature>
<comment type="function">
    <text evidence="12">Cell wall formation. Adds enolpyruvyl to UDP-N-acetylglucosamine.</text>
</comment>
<evidence type="ECO:0000256" key="5">
    <source>
        <dbReference type="ARBA" id="ARBA00022679"/>
    </source>
</evidence>
<evidence type="ECO:0000256" key="7">
    <source>
        <dbReference type="ARBA" id="ARBA00022984"/>
    </source>
</evidence>
<evidence type="ECO:0000256" key="12">
    <source>
        <dbReference type="HAMAP-Rule" id="MF_00111"/>
    </source>
</evidence>
<dbReference type="Gene3D" id="3.65.10.10">
    <property type="entry name" value="Enolpyruvate transferase domain"/>
    <property type="match status" value="2"/>
</dbReference>
<evidence type="ECO:0000256" key="1">
    <source>
        <dbReference type="ARBA" id="ARBA00004496"/>
    </source>
</evidence>
<comment type="similarity">
    <text evidence="10 12">Belongs to the EPSP synthase family. MurA subfamily.</text>
</comment>
<protein>
    <recommendedName>
        <fullName evidence="12">UDP-N-acetylglucosamine 1-carboxyvinyltransferase</fullName>
        <ecNumber evidence="12">2.5.1.7</ecNumber>
    </recommendedName>
    <alternativeName>
        <fullName evidence="12">Enoylpyruvate transferase</fullName>
    </alternativeName>
    <alternativeName>
        <fullName evidence="12">UDP-N-acetylglucosamine enolpyruvyl transferase</fullName>
        <shortName evidence="12">EPT</shortName>
    </alternativeName>
</protein>
<dbReference type="InterPro" id="IPR001986">
    <property type="entry name" value="Enolpyruvate_Tfrase_dom"/>
</dbReference>
<keyword evidence="6 12" id="KW-0133">Cell shape</keyword>
<evidence type="ECO:0000256" key="9">
    <source>
        <dbReference type="ARBA" id="ARBA00023316"/>
    </source>
</evidence>
<dbReference type="Pfam" id="PF00275">
    <property type="entry name" value="EPSP_synthase"/>
    <property type="match status" value="1"/>
</dbReference>
<dbReference type="InterPro" id="IPR005750">
    <property type="entry name" value="UDP_GlcNAc_COvinyl_MurA"/>
</dbReference>
<evidence type="ECO:0000256" key="3">
    <source>
        <dbReference type="ARBA" id="ARBA00022490"/>
    </source>
</evidence>
<dbReference type="GO" id="GO:0008760">
    <property type="term" value="F:UDP-N-acetylglucosamine 1-carboxyvinyltransferase activity"/>
    <property type="evidence" value="ECO:0007669"/>
    <property type="project" value="UniProtKB-UniRule"/>
</dbReference>
<proteinExistence type="inferred from homology"/>
<evidence type="ECO:0000259" key="13">
    <source>
        <dbReference type="Pfam" id="PF00275"/>
    </source>
</evidence>
<comment type="catalytic activity">
    <reaction evidence="11 12">
        <text>phosphoenolpyruvate + UDP-N-acetyl-alpha-D-glucosamine = UDP-N-acetyl-3-O-(1-carboxyvinyl)-alpha-D-glucosamine + phosphate</text>
        <dbReference type="Rhea" id="RHEA:18681"/>
        <dbReference type="ChEBI" id="CHEBI:43474"/>
        <dbReference type="ChEBI" id="CHEBI:57705"/>
        <dbReference type="ChEBI" id="CHEBI:58702"/>
        <dbReference type="ChEBI" id="CHEBI:68483"/>
        <dbReference type="EC" id="2.5.1.7"/>
    </reaction>
</comment>
<evidence type="ECO:0000313" key="14">
    <source>
        <dbReference type="EMBL" id="MBU3803325.1"/>
    </source>
</evidence>
<accession>A0A9E2KAJ2</accession>
<reference evidence="14" key="2">
    <citation type="submission" date="2021-04" db="EMBL/GenBank/DDBJ databases">
        <authorList>
            <person name="Gilroy R."/>
        </authorList>
    </citation>
    <scope>NUCLEOTIDE SEQUENCE</scope>
    <source>
        <strain evidence="14">B5-657</strain>
    </source>
</reference>
<dbReference type="Proteomes" id="UP000824229">
    <property type="component" value="Unassembled WGS sequence"/>
</dbReference>
<dbReference type="NCBIfam" id="TIGR01072">
    <property type="entry name" value="murA"/>
    <property type="match status" value="1"/>
</dbReference>
<dbReference type="EMBL" id="JAHLFQ010000019">
    <property type="protein sequence ID" value="MBU3803325.1"/>
    <property type="molecule type" value="Genomic_DNA"/>
</dbReference>
<feature type="domain" description="Enolpyruvate transferase" evidence="13">
    <location>
        <begin position="7"/>
        <end position="405"/>
    </location>
</feature>
<comment type="pathway">
    <text evidence="2 12">Cell wall biogenesis; peptidoglycan biosynthesis.</text>
</comment>
<dbReference type="GO" id="GO:0019277">
    <property type="term" value="P:UDP-N-acetylgalactosamine biosynthetic process"/>
    <property type="evidence" value="ECO:0007669"/>
    <property type="project" value="InterPro"/>
</dbReference>
<dbReference type="CDD" id="cd01555">
    <property type="entry name" value="UdpNAET"/>
    <property type="match status" value="1"/>
</dbReference>
<dbReference type="NCBIfam" id="NF006873">
    <property type="entry name" value="PRK09369.1"/>
    <property type="match status" value="1"/>
</dbReference>
<dbReference type="GO" id="GO:0005737">
    <property type="term" value="C:cytoplasm"/>
    <property type="evidence" value="ECO:0007669"/>
    <property type="project" value="UniProtKB-SubCell"/>
</dbReference>
<reference evidence="14" key="1">
    <citation type="journal article" date="2021" name="PeerJ">
        <title>Extensive microbial diversity within the chicken gut microbiome revealed by metagenomics and culture.</title>
        <authorList>
            <person name="Gilroy R."/>
            <person name="Ravi A."/>
            <person name="Getino M."/>
            <person name="Pursley I."/>
            <person name="Horton D.L."/>
            <person name="Alikhan N.F."/>
            <person name="Baker D."/>
            <person name="Gharbi K."/>
            <person name="Hall N."/>
            <person name="Watson M."/>
            <person name="Adriaenssens E.M."/>
            <person name="Foster-Nyarko E."/>
            <person name="Jarju S."/>
            <person name="Secka A."/>
            <person name="Antonio M."/>
            <person name="Oren A."/>
            <person name="Chaudhuri R.R."/>
            <person name="La Ragione R."/>
            <person name="Hildebrand F."/>
            <person name="Pallen M.J."/>
        </authorList>
    </citation>
    <scope>NUCLEOTIDE SEQUENCE</scope>
    <source>
        <strain evidence="14">B5-657</strain>
    </source>
</reference>
<comment type="subcellular location">
    <subcellularLocation>
        <location evidence="1 12">Cytoplasm</location>
    </subcellularLocation>
</comment>
<comment type="caution">
    <text evidence="14">The sequence shown here is derived from an EMBL/GenBank/DDBJ whole genome shotgun (WGS) entry which is preliminary data.</text>
</comment>
<feature type="binding site" evidence="12">
    <location>
        <position position="92"/>
    </location>
    <ligand>
        <name>UDP-N-acetyl-alpha-D-glucosamine</name>
        <dbReference type="ChEBI" id="CHEBI:57705"/>
    </ligand>
</feature>
<dbReference type="HAMAP" id="MF_00111">
    <property type="entry name" value="MurA"/>
    <property type="match status" value="1"/>
</dbReference>
<evidence type="ECO:0000256" key="6">
    <source>
        <dbReference type="ARBA" id="ARBA00022960"/>
    </source>
</evidence>
<dbReference type="PANTHER" id="PTHR43783">
    <property type="entry name" value="UDP-N-ACETYLGLUCOSAMINE 1-CARBOXYVINYLTRANSFERASE"/>
    <property type="match status" value="1"/>
</dbReference>
<dbReference type="InterPro" id="IPR036968">
    <property type="entry name" value="Enolpyruvate_Tfrase_sf"/>
</dbReference>
<sequence>MSQYVIEGGKRLEGELQIGGSKNAVLPIIAATLLNEEVTYLENCPKILDVKIMIEILRELGCKVEWQEKTLMLDTTTLQNYDINEALVKKMRSSIILLGALMGRCGEARISEPGGCQLGARPIDLHLEALRKMNVDITETNGMISCKASHLRGAEINLKFPSVGATENIMLAATRCEGRTIIYNPAMEPEIVDLQNFLVACGAKITGAGTSKIIIDGVKKLNSVHYRVIPDRIIAGTYLVAAAITRGTIILNKVENSHLEAITNQLERMGCKIVNETHRLIMTAPKQLKSVDIITQPYPGFPTDMQSQMMALLCTCNETALIKENLFEARFKIVDELVKMGAQITVDDCLATIRGGHKLKGCSVIAKDLRGGAALVLAGLAAEGRTTVENIGYIKRGYENIVDDLSKLGAHIEERE</sequence>
<dbReference type="PANTHER" id="PTHR43783:SF1">
    <property type="entry name" value="UDP-N-ACETYLGLUCOSAMINE 1-CARBOXYVINYLTRANSFERASE"/>
    <property type="match status" value="1"/>
</dbReference>
<keyword evidence="4 12" id="KW-0132">Cell division</keyword>
<dbReference type="GO" id="GO:0009252">
    <property type="term" value="P:peptidoglycan biosynthetic process"/>
    <property type="evidence" value="ECO:0007669"/>
    <property type="project" value="UniProtKB-UniRule"/>
</dbReference>
<keyword evidence="12" id="KW-0670">Pyruvate</keyword>
<feature type="binding site" evidence="12">
    <location>
        <begin position="22"/>
        <end position="23"/>
    </location>
    <ligand>
        <name>phosphoenolpyruvate</name>
        <dbReference type="ChEBI" id="CHEBI:58702"/>
    </ligand>
</feature>
<evidence type="ECO:0000256" key="2">
    <source>
        <dbReference type="ARBA" id="ARBA00004752"/>
    </source>
</evidence>
<dbReference type="SUPFAM" id="SSF55205">
    <property type="entry name" value="EPT/RTPC-like"/>
    <property type="match status" value="1"/>
</dbReference>
<keyword evidence="3 12" id="KW-0963">Cytoplasm</keyword>
<keyword evidence="5 12" id="KW-0808">Transferase</keyword>
<evidence type="ECO:0000256" key="10">
    <source>
        <dbReference type="ARBA" id="ARBA00038367"/>
    </source>
</evidence>
<name>A0A9E2KAJ2_9FIRM</name>
<dbReference type="AlphaFoldDB" id="A0A9E2KAJ2"/>
<evidence type="ECO:0000256" key="4">
    <source>
        <dbReference type="ARBA" id="ARBA00022618"/>
    </source>
</evidence>
<evidence type="ECO:0000256" key="11">
    <source>
        <dbReference type="ARBA" id="ARBA00047527"/>
    </source>
</evidence>
<organism evidence="14 15">
    <name type="scientific">Candidatus Cellulosilyticum pullistercoris</name>
    <dbReference type="NCBI Taxonomy" id="2838521"/>
    <lineage>
        <taxon>Bacteria</taxon>
        <taxon>Bacillati</taxon>
        <taxon>Bacillota</taxon>
        <taxon>Clostridia</taxon>
        <taxon>Lachnospirales</taxon>
        <taxon>Cellulosilyticaceae</taxon>
        <taxon>Cellulosilyticum</taxon>
    </lineage>
</organism>
<keyword evidence="9 12" id="KW-0961">Cell wall biogenesis/degradation</keyword>
<dbReference type="GO" id="GO:0071555">
    <property type="term" value="P:cell wall organization"/>
    <property type="evidence" value="ECO:0007669"/>
    <property type="project" value="UniProtKB-KW"/>
</dbReference>
<dbReference type="InterPro" id="IPR013792">
    <property type="entry name" value="RNA3'P_cycl/enolpyr_Trfase_a/b"/>
</dbReference>